<keyword evidence="7 11" id="KW-1133">Transmembrane helix</keyword>
<keyword evidence="6" id="KW-0630">Potassium</keyword>
<evidence type="ECO:0000256" key="8">
    <source>
        <dbReference type="ARBA" id="ARBA00023065"/>
    </source>
</evidence>
<evidence type="ECO:0000256" key="2">
    <source>
        <dbReference type="ARBA" id="ARBA00022448"/>
    </source>
</evidence>
<feature type="transmembrane region" description="Helical" evidence="11">
    <location>
        <begin position="164"/>
        <end position="184"/>
    </location>
</feature>
<evidence type="ECO:0000256" key="7">
    <source>
        <dbReference type="ARBA" id="ARBA00022989"/>
    </source>
</evidence>
<keyword evidence="14" id="KW-1185">Reference proteome</keyword>
<sequence length="283" mass="31755">MSQPRIIAGKFEAASTQGWRARWFEIIFRHDPGAPRRFDLLLIAAIVISVIVVILDSEAGLRERWGYWFYLAEWGFTLLFTAEYLARLAVVRYPWRYARSFYGVIDLLSILPTYLSLLLPGSQALLVVRILRILRIFRVLKLMEYTEAGGVLVGALYRSRRKILVFLVAVLTIAVVFGAALYVIEGPESGYTSIPIGMYWAITTMATVGYGDITPVTPFGRFVTTILMLIGYGIIAVPTGIYTAELALGLRERRKDACPDCKLAEHDVDANYCRRCGGKLPDA</sequence>
<evidence type="ECO:0000256" key="9">
    <source>
        <dbReference type="ARBA" id="ARBA00023136"/>
    </source>
</evidence>
<dbReference type="PANTHER" id="PTHR11537">
    <property type="entry name" value="VOLTAGE-GATED POTASSIUM CHANNEL"/>
    <property type="match status" value="1"/>
</dbReference>
<evidence type="ECO:0000256" key="6">
    <source>
        <dbReference type="ARBA" id="ARBA00022958"/>
    </source>
</evidence>
<evidence type="ECO:0000256" key="1">
    <source>
        <dbReference type="ARBA" id="ARBA00004141"/>
    </source>
</evidence>
<dbReference type="EMBL" id="BMKC01000004">
    <property type="protein sequence ID" value="GGA86780.1"/>
    <property type="molecule type" value="Genomic_DNA"/>
</dbReference>
<evidence type="ECO:0000256" key="4">
    <source>
        <dbReference type="ARBA" id="ARBA00022692"/>
    </source>
</evidence>
<keyword evidence="8" id="KW-0406">Ion transport</keyword>
<feature type="transmembrane region" description="Helical" evidence="11">
    <location>
        <begin position="222"/>
        <end position="244"/>
    </location>
</feature>
<keyword evidence="9 11" id="KW-0472">Membrane</keyword>
<dbReference type="InterPro" id="IPR005821">
    <property type="entry name" value="Ion_trans_dom"/>
</dbReference>
<evidence type="ECO:0000256" key="11">
    <source>
        <dbReference type="SAM" id="Phobius"/>
    </source>
</evidence>
<dbReference type="RefSeq" id="WP_188665408.1">
    <property type="nucleotide sequence ID" value="NZ_BMKC01000004.1"/>
</dbReference>
<protein>
    <submittedName>
        <fullName evidence="13">Ion transporter</fullName>
    </submittedName>
</protein>
<evidence type="ECO:0000256" key="10">
    <source>
        <dbReference type="ARBA" id="ARBA00023303"/>
    </source>
</evidence>
<feature type="domain" description="Ion transport" evidence="12">
    <location>
        <begin position="37"/>
        <end position="243"/>
    </location>
</feature>
<keyword evidence="3" id="KW-0633">Potassium transport</keyword>
<proteinExistence type="predicted"/>
<dbReference type="Proteomes" id="UP000623419">
    <property type="component" value="Unassembled WGS sequence"/>
</dbReference>
<name>A0ABQ1HR37_9GAMM</name>
<evidence type="ECO:0000313" key="13">
    <source>
        <dbReference type="EMBL" id="GGA86780.1"/>
    </source>
</evidence>
<evidence type="ECO:0000313" key="14">
    <source>
        <dbReference type="Proteomes" id="UP000623419"/>
    </source>
</evidence>
<comment type="subcellular location">
    <subcellularLocation>
        <location evidence="1">Membrane</location>
        <topology evidence="1">Multi-pass membrane protein</topology>
    </subcellularLocation>
</comment>
<feature type="transmembrane region" description="Helical" evidence="11">
    <location>
        <begin position="67"/>
        <end position="89"/>
    </location>
</feature>
<reference evidence="14" key="1">
    <citation type="journal article" date="2019" name="Int. J. Syst. Evol. Microbiol.">
        <title>The Global Catalogue of Microorganisms (GCM) 10K type strain sequencing project: providing services to taxonomists for standard genome sequencing and annotation.</title>
        <authorList>
            <consortium name="The Broad Institute Genomics Platform"/>
            <consortium name="The Broad Institute Genome Sequencing Center for Infectious Disease"/>
            <person name="Wu L."/>
            <person name="Ma J."/>
        </authorList>
    </citation>
    <scope>NUCLEOTIDE SEQUENCE [LARGE SCALE GENOMIC DNA]</scope>
    <source>
        <strain evidence="14">CGMCC 1.15905</strain>
    </source>
</reference>
<organism evidence="13 14">
    <name type="scientific">Arenimonas soli</name>
    <dbReference type="NCBI Taxonomy" id="2269504"/>
    <lineage>
        <taxon>Bacteria</taxon>
        <taxon>Pseudomonadati</taxon>
        <taxon>Pseudomonadota</taxon>
        <taxon>Gammaproteobacteria</taxon>
        <taxon>Lysobacterales</taxon>
        <taxon>Lysobacteraceae</taxon>
        <taxon>Arenimonas</taxon>
    </lineage>
</organism>
<keyword evidence="2" id="KW-0813">Transport</keyword>
<evidence type="ECO:0000259" key="12">
    <source>
        <dbReference type="Pfam" id="PF00520"/>
    </source>
</evidence>
<gene>
    <name evidence="13" type="primary">kch</name>
    <name evidence="13" type="ORF">GCM10011521_26540</name>
</gene>
<dbReference type="Pfam" id="PF00520">
    <property type="entry name" value="Ion_trans"/>
    <property type="match status" value="1"/>
</dbReference>
<feature type="transmembrane region" description="Helical" evidence="11">
    <location>
        <begin position="101"/>
        <end position="119"/>
    </location>
</feature>
<feature type="transmembrane region" description="Helical" evidence="11">
    <location>
        <begin position="38"/>
        <end position="55"/>
    </location>
</feature>
<keyword evidence="10" id="KW-0407">Ion channel</keyword>
<feature type="transmembrane region" description="Helical" evidence="11">
    <location>
        <begin position="139"/>
        <end position="157"/>
    </location>
</feature>
<dbReference type="InterPro" id="IPR028325">
    <property type="entry name" value="VG_K_chnl"/>
</dbReference>
<keyword evidence="4 11" id="KW-0812">Transmembrane</keyword>
<dbReference type="PRINTS" id="PR00169">
    <property type="entry name" value="KCHANNEL"/>
</dbReference>
<dbReference type="SUPFAM" id="SSF81324">
    <property type="entry name" value="Voltage-gated potassium channels"/>
    <property type="match status" value="1"/>
</dbReference>
<accession>A0ABQ1HR37</accession>
<evidence type="ECO:0000256" key="3">
    <source>
        <dbReference type="ARBA" id="ARBA00022538"/>
    </source>
</evidence>
<comment type="caution">
    <text evidence="13">The sequence shown here is derived from an EMBL/GenBank/DDBJ whole genome shotgun (WGS) entry which is preliminary data.</text>
</comment>
<dbReference type="PANTHER" id="PTHR11537:SF254">
    <property type="entry name" value="POTASSIUM VOLTAGE-GATED CHANNEL PROTEIN SHAB"/>
    <property type="match status" value="1"/>
</dbReference>
<dbReference type="Gene3D" id="1.10.287.70">
    <property type="match status" value="1"/>
</dbReference>
<keyword evidence="5" id="KW-0631">Potassium channel</keyword>
<evidence type="ECO:0000256" key="5">
    <source>
        <dbReference type="ARBA" id="ARBA00022826"/>
    </source>
</evidence>